<comment type="caution">
    <text evidence="2">The sequence shown here is derived from an EMBL/GenBank/DDBJ whole genome shotgun (WGS) entry which is preliminary data.</text>
</comment>
<dbReference type="Proteomes" id="UP000749646">
    <property type="component" value="Unassembled WGS sequence"/>
</dbReference>
<proteinExistence type="predicted"/>
<name>A0A9P6IQQ2_9FUNG</name>
<dbReference type="AlphaFoldDB" id="A0A9P6IQQ2"/>
<evidence type="ECO:0000313" key="3">
    <source>
        <dbReference type="Proteomes" id="UP000749646"/>
    </source>
</evidence>
<keyword evidence="3" id="KW-1185">Reference proteome</keyword>
<feature type="compositionally biased region" description="Low complexity" evidence="1">
    <location>
        <begin position="27"/>
        <end position="52"/>
    </location>
</feature>
<reference evidence="2" key="1">
    <citation type="journal article" date="2020" name="Fungal Divers.">
        <title>Resolving the Mortierellaceae phylogeny through synthesis of multi-gene phylogenetics and phylogenomics.</title>
        <authorList>
            <person name="Vandepol N."/>
            <person name="Liber J."/>
            <person name="Desiro A."/>
            <person name="Na H."/>
            <person name="Kennedy M."/>
            <person name="Barry K."/>
            <person name="Grigoriev I.V."/>
            <person name="Miller A.N."/>
            <person name="O'Donnell K."/>
            <person name="Stajich J.E."/>
            <person name="Bonito G."/>
        </authorList>
    </citation>
    <scope>NUCLEOTIDE SEQUENCE</scope>
    <source>
        <strain evidence="2">MES-2147</strain>
    </source>
</reference>
<feature type="region of interest" description="Disordered" evidence="1">
    <location>
        <begin position="1"/>
        <end position="52"/>
    </location>
</feature>
<dbReference type="OrthoDB" id="1733656at2759"/>
<accession>A0A9P6IQQ2</accession>
<organism evidence="2 3">
    <name type="scientific">Modicella reniformis</name>
    <dbReference type="NCBI Taxonomy" id="1440133"/>
    <lineage>
        <taxon>Eukaryota</taxon>
        <taxon>Fungi</taxon>
        <taxon>Fungi incertae sedis</taxon>
        <taxon>Mucoromycota</taxon>
        <taxon>Mortierellomycotina</taxon>
        <taxon>Mortierellomycetes</taxon>
        <taxon>Mortierellales</taxon>
        <taxon>Mortierellaceae</taxon>
        <taxon>Modicella</taxon>
    </lineage>
</organism>
<sequence length="198" mass="20423">MRNGAVRFSTIAPELNTPRPSTPSIFNQSGSSSSSFFSSGHHLSNSGGSSNMSNLQTALKDAKVDVLTHKAAAGMSSLNGSLGPALGSVSGSTGQQTQFYGSPRLQGDMNNTSMRANGISNSSTSTVGSSFYLSLEGSGMRQSGKPISQLAKGSRDVDGDDKDNERYMPLILLGTASGSKVKGMEPFVDGTSGIAGWD</sequence>
<protein>
    <submittedName>
        <fullName evidence="2">Uncharacterized protein</fullName>
    </submittedName>
</protein>
<gene>
    <name evidence="2" type="ORF">BGZ65_011813</name>
</gene>
<evidence type="ECO:0000313" key="2">
    <source>
        <dbReference type="EMBL" id="KAF9944611.1"/>
    </source>
</evidence>
<dbReference type="EMBL" id="JAAAHW010008302">
    <property type="protein sequence ID" value="KAF9944611.1"/>
    <property type="molecule type" value="Genomic_DNA"/>
</dbReference>
<feature type="region of interest" description="Disordered" evidence="1">
    <location>
        <begin position="138"/>
        <end position="164"/>
    </location>
</feature>
<feature type="non-terminal residue" evidence="2">
    <location>
        <position position="1"/>
    </location>
</feature>
<evidence type="ECO:0000256" key="1">
    <source>
        <dbReference type="SAM" id="MobiDB-lite"/>
    </source>
</evidence>